<proteinExistence type="predicted"/>
<keyword evidence="2" id="KW-1185">Reference proteome</keyword>
<organism evidence="1 2">
    <name type="scientific">Methyloligella solikamskensis</name>
    <dbReference type="NCBI Taxonomy" id="1177756"/>
    <lineage>
        <taxon>Bacteria</taxon>
        <taxon>Pseudomonadati</taxon>
        <taxon>Pseudomonadota</taxon>
        <taxon>Alphaproteobacteria</taxon>
        <taxon>Hyphomicrobiales</taxon>
        <taxon>Hyphomicrobiaceae</taxon>
        <taxon>Methyloligella</taxon>
    </lineage>
</organism>
<protein>
    <submittedName>
        <fullName evidence="1">DUF2794 domain-containing protein</fullName>
    </submittedName>
</protein>
<evidence type="ECO:0000313" key="2">
    <source>
        <dbReference type="Proteomes" id="UP001597102"/>
    </source>
</evidence>
<dbReference type="Proteomes" id="UP001597102">
    <property type="component" value="Unassembled WGS sequence"/>
</dbReference>
<comment type="caution">
    <text evidence="1">The sequence shown here is derived from an EMBL/GenBank/DDBJ whole genome shotgun (WGS) entry which is preliminary data.</text>
</comment>
<name>A0ABW3J6K4_9HYPH</name>
<evidence type="ECO:0000313" key="1">
    <source>
        <dbReference type="EMBL" id="MFD0985969.1"/>
    </source>
</evidence>
<accession>A0ABW3J6K4</accession>
<sequence length="116" mass="13047">MTGAGRPQPVSNGTSKPSEVAFNRWELSQILNVYGRKVASGEWRDYAIDFARDKAVFSIFRRTSEVPLYRIEKDPKLARRQGAYSVVAATGQILKRGHDLSRVLRVLDKGLRLVEG</sequence>
<gene>
    <name evidence="1" type="ORF">ACFQ2F_02525</name>
</gene>
<dbReference type="EMBL" id="JBHTJO010000001">
    <property type="protein sequence ID" value="MFD0985969.1"/>
    <property type="molecule type" value="Genomic_DNA"/>
</dbReference>
<dbReference type="Pfam" id="PF10984">
    <property type="entry name" value="DUF2794"/>
    <property type="match status" value="1"/>
</dbReference>
<reference evidence="2" key="1">
    <citation type="journal article" date="2019" name="Int. J. Syst. Evol. Microbiol.">
        <title>The Global Catalogue of Microorganisms (GCM) 10K type strain sequencing project: providing services to taxonomists for standard genome sequencing and annotation.</title>
        <authorList>
            <consortium name="The Broad Institute Genomics Platform"/>
            <consortium name="The Broad Institute Genome Sequencing Center for Infectious Disease"/>
            <person name="Wu L."/>
            <person name="Ma J."/>
        </authorList>
    </citation>
    <scope>NUCLEOTIDE SEQUENCE [LARGE SCALE GENOMIC DNA]</scope>
    <source>
        <strain evidence="2">CCUG 61697</strain>
    </source>
</reference>
<dbReference type="InterPro" id="IPR021252">
    <property type="entry name" value="DUF2794"/>
</dbReference>
<dbReference type="RefSeq" id="WP_379090568.1">
    <property type="nucleotide sequence ID" value="NZ_JBHTJO010000001.1"/>
</dbReference>